<dbReference type="Proteomes" id="UP000183083">
    <property type="component" value="Unassembled WGS sequence"/>
</dbReference>
<dbReference type="EMBL" id="FOVV01000002">
    <property type="protein sequence ID" value="SFN68273.1"/>
    <property type="molecule type" value="Genomic_DNA"/>
</dbReference>
<protein>
    <submittedName>
        <fullName evidence="1">Uncharacterized protein</fullName>
    </submittedName>
</protein>
<evidence type="ECO:0000313" key="1">
    <source>
        <dbReference type="EMBL" id="SFN68273.1"/>
    </source>
</evidence>
<accession>A0AB38BNY2</accession>
<reference evidence="1 2" key="1">
    <citation type="submission" date="2016-10" db="EMBL/GenBank/DDBJ databases">
        <authorList>
            <person name="Varghese N."/>
            <person name="Submissions S."/>
        </authorList>
    </citation>
    <scope>NUCLEOTIDE SEQUENCE [LARGE SCALE GENOMIC DNA]</scope>
    <source>
        <strain evidence="1 2">BS0292</strain>
    </source>
</reference>
<gene>
    <name evidence="1" type="ORF">SAMN05444065_102264</name>
</gene>
<dbReference type="AlphaFoldDB" id="A0AB38BNY2"/>
<comment type="caution">
    <text evidence="1">The sequence shown here is derived from an EMBL/GenBank/DDBJ whole genome shotgun (WGS) entry which is preliminary data.</text>
</comment>
<evidence type="ECO:0000313" key="2">
    <source>
        <dbReference type="Proteomes" id="UP000183083"/>
    </source>
</evidence>
<name>A0AB38BNY2_PSESX</name>
<proteinExistence type="predicted"/>
<sequence>MARLIGGELPQVSIAAPPERVKVKQAEARSTHEG</sequence>
<organism evidence="1 2">
    <name type="scientific">Pseudomonas syringae</name>
    <dbReference type="NCBI Taxonomy" id="317"/>
    <lineage>
        <taxon>Bacteria</taxon>
        <taxon>Pseudomonadati</taxon>
        <taxon>Pseudomonadota</taxon>
        <taxon>Gammaproteobacteria</taxon>
        <taxon>Pseudomonadales</taxon>
        <taxon>Pseudomonadaceae</taxon>
        <taxon>Pseudomonas</taxon>
    </lineage>
</organism>